<name>A0A0D0EBU2_9AGAM</name>
<dbReference type="InterPro" id="IPR027921">
    <property type="entry name" value="NOPCHAP1"/>
</dbReference>
<feature type="region of interest" description="Disordered" evidence="1">
    <location>
        <begin position="106"/>
        <end position="196"/>
    </location>
</feature>
<reference evidence="2 3" key="1">
    <citation type="submission" date="2014-04" db="EMBL/GenBank/DDBJ databases">
        <authorList>
            <consortium name="DOE Joint Genome Institute"/>
            <person name="Kuo A."/>
            <person name="Kohler A."/>
            <person name="Jargeat P."/>
            <person name="Nagy L.G."/>
            <person name="Floudas D."/>
            <person name="Copeland A."/>
            <person name="Barry K.W."/>
            <person name="Cichocki N."/>
            <person name="Veneault-Fourrey C."/>
            <person name="LaButti K."/>
            <person name="Lindquist E.A."/>
            <person name="Lipzen A."/>
            <person name="Lundell T."/>
            <person name="Morin E."/>
            <person name="Murat C."/>
            <person name="Sun H."/>
            <person name="Tunlid A."/>
            <person name="Henrissat B."/>
            <person name="Grigoriev I.V."/>
            <person name="Hibbett D.S."/>
            <person name="Martin F."/>
            <person name="Nordberg H.P."/>
            <person name="Cantor M.N."/>
            <person name="Hua S.X."/>
        </authorList>
    </citation>
    <scope>NUCLEOTIDE SEQUENCE [LARGE SCALE GENOMIC DNA]</scope>
    <source>
        <strain evidence="2 3">Ve08.2h10</strain>
    </source>
</reference>
<dbReference type="PANTHER" id="PTHR28674">
    <property type="entry name" value="SIMILAR TO DNA SEGMENT, CHR 10, WAYNE STATE UNIVERSITY 102,-EXPRESSED"/>
    <property type="match status" value="1"/>
</dbReference>
<dbReference type="GO" id="GO:0062064">
    <property type="term" value="F:box C/D methylation guide snoRNP complex binding"/>
    <property type="evidence" value="ECO:0007669"/>
    <property type="project" value="TreeGrafter"/>
</dbReference>
<dbReference type="PANTHER" id="PTHR28674:SF1">
    <property type="entry name" value="NOP PROTEIN CHAPERONE 1"/>
    <property type="match status" value="1"/>
</dbReference>
<dbReference type="Proteomes" id="UP000054538">
    <property type="component" value="Unassembled WGS sequence"/>
</dbReference>
<dbReference type="InParanoid" id="A0A0D0EBU2"/>
<dbReference type="GO" id="GO:0000492">
    <property type="term" value="P:box C/D snoRNP assembly"/>
    <property type="evidence" value="ECO:0007669"/>
    <property type="project" value="InterPro"/>
</dbReference>
<dbReference type="Pfam" id="PF15370">
    <property type="entry name" value="NOPCHAP1"/>
    <property type="match status" value="1"/>
</dbReference>
<feature type="compositionally biased region" description="Acidic residues" evidence="1">
    <location>
        <begin position="120"/>
        <end position="135"/>
    </location>
</feature>
<dbReference type="STRING" id="930991.A0A0D0EBU2"/>
<sequence length="196" mass="21158">MSKQNPSFLDVEDEDQRQKRIGSLLEKLNVTQTASATNPLLSLTDDKLGPITPPNELLARVQAFLPAIEASNEALTRSNPEDIDIENVAEHEGHYIEMNLGLGVFESKRPRTGSGSEDASSSEESESDSNSDFDSESSSGSESGDDDNSDSPSGSLVHTKAVFSRPIKPLPRRVSQRAKIQMLSSLPAPDSDTDVT</sequence>
<dbReference type="HOGENOM" id="CLU_108136_0_0_1"/>
<organism evidence="2 3">
    <name type="scientific">Paxillus rubicundulus Ve08.2h10</name>
    <dbReference type="NCBI Taxonomy" id="930991"/>
    <lineage>
        <taxon>Eukaryota</taxon>
        <taxon>Fungi</taxon>
        <taxon>Dikarya</taxon>
        <taxon>Basidiomycota</taxon>
        <taxon>Agaricomycotina</taxon>
        <taxon>Agaricomycetes</taxon>
        <taxon>Agaricomycetidae</taxon>
        <taxon>Boletales</taxon>
        <taxon>Paxilineae</taxon>
        <taxon>Paxillaceae</taxon>
        <taxon>Paxillus</taxon>
    </lineage>
</organism>
<reference evidence="3" key="2">
    <citation type="submission" date="2015-01" db="EMBL/GenBank/DDBJ databases">
        <title>Evolutionary Origins and Diversification of the Mycorrhizal Mutualists.</title>
        <authorList>
            <consortium name="DOE Joint Genome Institute"/>
            <consortium name="Mycorrhizal Genomics Consortium"/>
            <person name="Kohler A."/>
            <person name="Kuo A."/>
            <person name="Nagy L.G."/>
            <person name="Floudas D."/>
            <person name="Copeland A."/>
            <person name="Barry K.W."/>
            <person name="Cichocki N."/>
            <person name="Veneault-Fourrey C."/>
            <person name="LaButti K."/>
            <person name="Lindquist E.A."/>
            <person name="Lipzen A."/>
            <person name="Lundell T."/>
            <person name="Morin E."/>
            <person name="Murat C."/>
            <person name="Riley R."/>
            <person name="Ohm R."/>
            <person name="Sun H."/>
            <person name="Tunlid A."/>
            <person name="Henrissat B."/>
            <person name="Grigoriev I.V."/>
            <person name="Hibbett D.S."/>
            <person name="Martin F."/>
        </authorList>
    </citation>
    <scope>NUCLEOTIDE SEQUENCE [LARGE SCALE GENOMIC DNA]</scope>
    <source>
        <strain evidence="3">Ve08.2h10</strain>
    </source>
</reference>
<evidence type="ECO:0000313" key="2">
    <source>
        <dbReference type="EMBL" id="KIK98215.1"/>
    </source>
</evidence>
<evidence type="ECO:0000256" key="1">
    <source>
        <dbReference type="SAM" id="MobiDB-lite"/>
    </source>
</evidence>
<proteinExistence type="predicted"/>
<dbReference type="AlphaFoldDB" id="A0A0D0EBU2"/>
<gene>
    <name evidence="2" type="ORF">PAXRUDRAFT_134694</name>
</gene>
<accession>A0A0D0EBU2</accession>
<dbReference type="OrthoDB" id="1112980at2759"/>
<protein>
    <submittedName>
        <fullName evidence="2">Unplaced genomic scaffold scaffold_80, whole genome shotgun sequence</fullName>
    </submittedName>
</protein>
<dbReference type="EMBL" id="KN824902">
    <property type="protein sequence ID" value="KIK98215.1"/>
    <property type="molecule type" value="Genomic_DNA"/>
</dbReference>
<keyword evidence="3" id="KW-1185">Reference proteome</keyword>
<evidence type="ECO:0000313" key="3">
    <source>
        <dbReference type="Proteomes" id="UP000054538"/>
    </source>
</evidence>